<evidence type="ECO:0000313" key="2">
    <source>
        <dbReference type="EMBL" id="SCB82793.1"/>
    </source>
</evidence>
<dbReference type="EMBL" id="FMBA01000005">
    <property type="protein sequence ID" value="SCB82793.1"/>
    <property type="molecule type" value="Genomic_DNA"/>
</dbReference>
<dbReference type="Proteomes" id="UP000199698">
    <property type="component" value="Unassembled WGS sequence"/>
</dbReference>
<evidence type="ECO:0000313" key="3">
    <source>
        <dbReference type="Proteomes" id="UP000199698"/>
    </source>
</evidence>
<organism evidence="2 3">
    <name type="scientific">Gilliamella intestini</name>
    <dbReference type="NCBI Taxonomy" id="1798183"/>
    <lineage>
        <taxon>Bacteria</taxon>
        <taxon>Pseudomonadati</taxon>
        <taxon>Pseudomonadota</taxon>
        <taxon>Gammaproteobacteria</taxon>
        <taxon>Orbales</taxon>
        <taxon>Orbaceae</taxon>
        <taxon>Gilliamella</taxon>
    </lineage>
</organism>
<feature type="transmembrane region" description="Helical" evidence="1">
    <location>
        <begin position="6"/>
        <end position="25"/>
    </location>
</feature>
<dbReference type="RefSeq" id="WP_091120332.1">
    <property type="nucleotide sequence ID" value="NZ_FMBA01000005.1"/>
</dbReference>
<keyword evidence="1" id="KW-0812">Transmembrane</keyword>
<reference evidence="3" key="1">
    <citation type="submission" date="2016-08" db="EMBL/GenBank/DDBJ databases">
        <authorList>
            <person name="Varghese N."/>
            <person name="Submissions Spin"/>
        </authorList>
    </citation>
    <scope>NUCLEOTIDE SEQUENCE [LARGE SCALE GENOMIC DNA]</scope>
    <source>
        <strain evidence="3">R-53144</strain>
    </source>
</reference>
<keyword evidence="3" id="KW-1185">Reference proteome</keyword>
<dbReference type="AlphaFoldDB" id="A0A1C3ZKE1"/>
<keyword evidence="1" id="KW-0472">Membrane</keyword>
<protein>
    <submittedName>
        <fullName evidence="2">Uncharacterized protein</fullName>
    </submittedName>
</protein>
<keyword evidence="1" id="KW-1133">Transmembrane helix</keyword>
<accession>A0A1C3ZKE1</accession>
<sequence length="145" mass="16766">MKIINLLIIVLFNFIGAYLSYQWCYRMIIAKHRTPELYYLICYGLCYFCFILISIFLLNKIKQPIVLVICAVPIGFIITLMSPIVFMLVMEDTNKLIFNLNFITEMLGVTSMITLNFIIYPAILLCCHYSIGGIQKISSKLTLKQ</sequence>
<feature type="transmembrane region" description="Helical" evidence="1">
    <location>
        <begin position="102"/>
        <end position="123"/>
    </location>
</feature>
<gene>
    <name evidence="2" type="ORF">GA0061080_100540</name>
</gene>
<dbReference type="OrthoDB" id="7067341at2"/>
<feature type="transmembrane region" description="Helical" evidence="1">
    <location>
        <begin position="37"/>
        <end position="58"/>
    </location>
</feature>
<name>A0A1C3ZKE1_9GAMM</name>
<feature type="transmembrane region" description="Helical" evidence="1">
    <location>
        <begin position="64"/>
        <end position="90"/>
    </location>
</feature>
<proteinExistence type="predicted"/>
<evidence type="ECO:0000256" key="1">
    <source>
        <dbReference type="SAM" id="Phobius"/>
    </source>
</evidence>